<accession>A0ABR4J2A0</accession>
<evidence type="ECO:0000313" key="1">
    <source>
        <dbReference type="EMBL" id="KAL2834105.1"/>
    </source>
</evidence>
<proteinExistence type="predicted"/>
<evidence type="ECO:0000313" key="2">
    <source>
        <dbReference type="Proteomes" id="UP001610446"/>
    </source>
</evidence>
<reference evidence="1 2" key="1">
    <citation type="submission" date="2024-07" db="EMBL/GenBank/DDBJ databases">
        <title>Section-level genome sequencing and comparative genomics of Aspergillus sections Usti and Cavernicolus.</title>
        <authorList>
            <consortium name="Lawrence Berkeley National Laboratory"/>
            <person name="Nybo J.L."/>
            <person name="Vesth T.C."/>
            <person name="Theobald S."/>
            <person name="Frisvad J.C."/>
            <person name="Larsen T.O."/>
            <person name="Kjaerboelling I."/>
            <person name="Rothschild-Mancinelli K."/>
            <person name="Lyhne E.K."/>
            <person name="Kogle M.E."/>
            <person name="Barry K."/>
            <person name="Clum A."/>
            <person name="Na H."/>
            <person name="Ledsgaard L."/>
            <person name="Lin J."/>
            <person name="Lipzen A."/>
            <person name="Kuo A."/>
            <person name="Riley R."/>
            <person name="Mondo S."/>
            <person name="Labutti K."/>
            <person name="Haridas S."/>
            <person name="Pangalinan J."/>
            <person name="Salamov A.A."/>
            <person name="Simmons B.A."/>
            <person name="Magnuson J.K."/>
            <person name="Chen J."/>
            <person name="Drula E."/>
            <person name="Henrissat B."/>
            <person name="Wiebenga A."/>
            <person name="Lubbers R.J."/>
            <person name="Gomes A.C."/>
            <person name="Makela M.R."/>
            <person name="Stajich J."/>
            <person name="Grigoriev I.V."/>
            <person name="Mortensen U.H."/>
            <person name="De Vries R.P."/>
            <person name="Baker S.E."/>
            <person name="Andersen M.R."/>
        </authorList>
    </citation>
    <scope>NUCLEOTIDE SEQUENCE [LARGE SCALE GENOMIC DNA]</scope>
    <source>
        <strain evidence="1 2">CBS 123904</strain>
    </source>
</reference>
<gene>
    <name evidence="1" type="ORF">BJY01DRAFT_239233</name>
</gene>
<sequence>MSTLNMVKFRFMISASSQTIRQYIAITYQTASEQKIYPKDILVRSAVHPSTSINRRYQQNPKGKHLTLCFKDQGIVERETHVASPGYVTNSADWNIREATHSPEKPDSTTTRRGLQVWPKDRPFEYEIGIAYGHLPDESELK</sequence>
<keyword evidence="2" id="KW-1185">Reference proteome</keyword>
<organism evidence="1 2">
    <name type="scientific">Aspergillus pseudoustus</name>
    <dbReference type="NCBI Taxonomy" id="1810923"/>
    <lineage>
        <taxon>Eukaryota</taxon>
        <taxon>Fungi</taxon>
        <taxon>Dikarya</taxon>
        <taxon>Ascomycota</taxon>
        <taxon>Pezizomycotina</taxon>
        <taxon>Eurotiomycetes</taxon>
        <taxon>Eurotiomycetidae</taxon>
        <taxon>Eurotiales</taxon>
        <taxon>Aspergillaceae</taxon>
        <taxon>Aspergillus</taxon>
        <taxon>Aspergillus subgen. Nidulantes</taxon>
    </lineage>
</organism>
<dbReference type="EMBL" id="JBFXLU010000227">
    <property type="protein sequence ID" value="KAL2834105.1"/>
    <property type="molecule type" value="Genomic_DNA"/>
</dbReference>
<dbReference type="Proteomes" id="UP001610446">
    <property type="component" value="Unassembled WGS sequence"/>
</dbReference>
<protein>
    <submittedName>
        <fullName evidence="1">Uncharacterized protein</fullName>
    </submittedName>
</protein>
<comment type="caution">
    <text evidence="1">The sequence shown here is derived from an EMBL/GenBank/DDBJ whole genome shotgun (WGS) entry which is preliminary data.</text>
</comment>
<name>A0ABR4J2A0_9EURO</name>